<accession>A0A645HH38</accession>
<protein>
    <recommendedName>
        <fullName evidence="1">DUF6922 domain-containing protein</fullName>
    </recommendedName>
</protein>
<dbReference type="EMBL" id="VSSQ01093042">
    <property type="protein sequence ID" value="MPN38050.1"/>
    <property type="molecule type" value="Genomic_DNA"/>
</dbReference>
<dbReference type="AlphaFoldDB" id="A0A645HH38"/>
<comment type="caution">
    <text evidence="2">The sequence shown here is derived from an EMBL/GenBank/DDBJ whole genome shotgun (WGS) entry which is preliminary data.</text>
</comment>
<evidence type="ECO:0000313" key="2">
    <source>
        <dbReference type="EMBL" id="MPN38050.1"/>
    </source>
</evidence>
<reference evidence="2" key="1">
    <citation type="submission" date="2019-08" db="EMBL/GenBank/DDBJ databases">
        <authorList>
            <person name="Kucharzyk K."/>
            <person name="Murdoch R.W."/>
            <person name="Higgins S."/>
            <person name="Loffler F."/>
        </authorList>
    </citation>
    <scope>NUCLEOTIDE SEQUENCE</scope>
</reference>
<organism evidence="2">
    <name type="scientific">bioreactor metagenome</name>
    <dbReference type="NCBI Taxonomy" id="1076179"/>
    <lineage>
        <taxon>unclassified sequences</taxon>
        <taxon>metagenomes</taxon>
        <taxon>ecological metagenomes</taxon>
    </lineage>
</organism>
<proteinExistence type="predicted"/>
<dbReference type="Pfam" id="PF21956">
    <property type="entry name" value="DUF6922"/>
    <property type="match status" value="1"/>
</dbReference>
<feature type="domain" description="DUF6922" evidence="1">
    <location>
        <begin position="81"/>
        <end position="131"/>
    </location>
</feature>
<dbReference type="InterPro" id="IPR053830">
    <property type="entry name" value="DUF6922"/>
</dbReference>
<sequence length="172" mass="20117">MFFRLINLKGLMGNNCFTGLLATSFDALPVQLDRFPPPYIFFLSFAVRIIFLIFEQVKTIMDIHTYLGTMGKNNKNNIPAFSPNLFWDVKADDLDMEQHKAFIVNRVLDYGQWDDWKTILNYYGLDQIASTAKDLRSLFPKSLAFISTVSHIPENQFRCYELLQSKDELWHF</sequence>
<gene>
    <name evidence="2" type="ORF">SDC9_185573</name>
</gene>
<evidence type="ECO:0000259" key="1">
    <source>
        <dbReference type="Pfam" id="PF21956"/>
    </source>
</evidence>
<name>A0A645HH38_9ZZZZ</name>